<dbReference type="Gene3D" id="3.90.1470.20">
    <property type="match status" value="1"/>
</dbReference>
<keyword evidence="1" id="KW-0378">Hydrolase</keyword>
<proteinExistence type="predicted"/>
<dbReference type="InterPro" id="IPR006384">
    <property type="entry name" value="HAD_hydro_PyrdxlP_Pase-like"/>
</dbReference>
<dbReference type="Pfam" id="PF12710">
    <property type="entry name" value="HAD"/>
    <property type="match status" value="1"/>
</dbReference>
<dbReference type="GO" id="GO:0016791">
    <property type="term" value="F:phosphatase activity"/>
    <property type="evidence" value="ECO:0007669"/>
    <property type="project" value="InterPro"/>
</dbReference>
<reference evidence="2 3" key="1">
    <citation type="submission" date="2014-04" db="EMBL/GenBank/DDBJ databases">
        <title>Evolutionary Origins and Diversification of the Mycorrhizal Mutualists.</title>
        <authorList>
            <consortium name="DOE Joint Genome Institute"/>
            <consortium name="Mycorrhizal Genomics Consortium"/>
            <person name="Kohler A."/>
            <person name="Kuo A."/>
            <person name="Nagy L.G."/>
            <person name="Floudas D."/>
            <person name="Copeland A."/>
            <person name="Barry K.W."/>
            <person name="Cichocki N."/>
            <person name="Veneault-Fourrey C."/>
            <person name="LaButti K."/>
            <person name="Lindquist E.A."/>
            <person name="Lipzen A."/>
            <person name="Lundell T."/>
            <person name="Morin E."/>
            <person name="Murat C."/>
            <person name="Riley R."/>
            <person name="Ohm R."/>
            <person name="Sun H."/>
            <person name="Tunlid A."/>
            <person name="Henrissat B."/>
            <person name="Grigoriev I.V."/>
            <person name="Hibbett D.S."/>
            <person name="Martin F."/>
        </authorList>
    </citation>
    <scope>NUCLEOTIDE SEQUENCE [LARGE SCALE GENOMIC DNA]</scope>
    <source>
        <strain evidence="2 3">FD-317 M1</strain>
    </source>
</reference>
<evidence type="ECO:0000313" key="2">
    <source>
        <dbReference type="EMBL" id="KIK54185.1"/>
    </source>
</evidence>
<sequence>MGDAAPKSTLPYPPIHKDKKFVVLSDWDGTITTYDSNDYMTDNLGFGREKRRELNIEVLEEKMTFRDAFREMLASVVAKGYSFEECKEILRKNIKLDPGFKEFYAWCKANDIPVIIVSSGMTPTIRAVLTNLVGEESANEIEIISNDVDLKPDGTWGIKYRHPTSGFGHDKSQAILPYRMLENPPTLFFFGDGVSDMSAAKHADVLFVKEKDYGENDLAAYCDKLGIKHILFRDFSNALPVVKAVVEGEKSVSEVLSIGHA</sequence>
<dbReference type="NCBIfam" id="TIGR01489">
    <property type="entry name" value="DKMTPPase-SF"/>
    <property type="match status" value="1"/>
</dbReference>
<gene>
    <name evidence="2" type="ORF">GYMLUDRAFT_48983</name>
</gene>
<dbReference type="HOGENOM" id="CLU_058495_1_0_1"/>
<dbReference type="SUPFAM" id="SSF56784">
    <property type="entry name" value="HAD-like"/>
    <property type="match status" value="1"/>
</dbReference>
<dbReference type="OrthoDB" id="10014216at2759"/>
<dbReference type="InterPro" id="IPR023214">
    <property type="entry name" value="HAD_sf"/>
</dbReference>
<dbReference type="PANTHER" id="PTHR28181">
    <property type="entry name" value="UPF0655 PROTEIN YCR015C"/>
    <property type="match status" value="1"/>
</dbReference>
<dbReference type="AlphaFoldDB" id="A0A0D0AUF1"/>
<protein>
    <submittedName>
        <fullName evidence="2">Uncharacterized protein</fullName>
    </submittedName>
</protein>
<dbReference type="InterPro" id="IPR036412">
    <property type="entry name" value="HAD-like_sf"/>
</dbReference>
<dbReference type="NCBIfam" id="TIGR01488">
    <property type="entry name" value="HAD-SF-IB"/>
    <property type="match status" value="1"/>
</dbReference>
<accession>A0A0D0AUF1</accession>
<evidence type="ECO:0000313" key="3">
    <source>
        <dbReference type="Proteomes" id="UP000053593"/>
    </source>
</evidence>
<dbReference type="InterPro" id="IPR050849">
    <property type="entry name" value="HAD-like_hydrolase_phosphatase"/>
</dbReference>
<evidence type="ECO:0000256" key="1">
    <source>
        <dbReference type="ARBA" id="ARBA00022801"/>
    </source>
</evidence>
<dbReference type="PANTHER" id="PTHR28181:SF2">
    <property type="entry name" value="PHOSPHORIC MONOESTER HYDROLASE"/>
    <property type="match status" value="1"/>
</dbReference>
<dbReference type="EMBL" id="KN834819">
    <property type="protein sequence ID" value="KIK54185.1"/>
    <property type="molecule type" value="Genomic_DNA"/>
</dbReference>
<organism evidence="2 3">
    <name type="scientific">Collybiopsis luxurians FD-317 M1</name>
    <dbReference type="NCBI Taxonomy" id="944289"/>
    <lineage>
        <taxon>Eukaryota</taxon>
        <taxon>Fungi</taxon>
        <taxon>Dikarya</taxon>
        <taxon>Basidiomycota</taxon>
        <taxon>Agaricomycotina</taxon>
        <taxon>Agaricomycetes</taxon>
        <taxon>Agaricomycetidae</taxon>
        <taxon>Agaricales</taxon>
        <taxon>Marasmiineae</taxon>
        <taxon>Omphalotaceae</taxon>
        <taxon>Collybiopsis</taxon>
        <taxon>Collybiopsis luxurians</taxon>
    </lineage>
</organism>
<dbReference type="Proteomes" id="UP000053593">
    <property type="component" value="Unassembled WGS sequence"/>
</dbReference>
<keyword evidence="3" id="KW-1185">Reference proteome</keyword>
<dbReference type="Gene3D" id="3.40.50.1000">
    <property type="entry name" value="HAD superfamily/HAD-like"/>
    <property type="match status" value="1"/>
</dbReference>
<name>A0A0D0AUF1_9AGAR</name>